<sequence length="70" mass="7910">MAMKWDKVQIADPKHEFAHGMVYRAKVPGGWLITVFWFIGNPGGPAICFYPDPEHTWDGGTLDMPEHLPT</sequence>
<organism evidence="1 2">
    <name type="scientific">Fimbriimonas ginsengisoli</name>
    <dbReference type="NCBI Taxonomy" id="1005039"/>
    <lineage>
        <taxon>Bacteria</taxon>
        <taxon>Bacillati</taxon>
        <taxon>Armatimonadota</taxon>
        <taxon>Fimbriimonadia</taxon>
        <taxon>Fimbriimonadales</taxon>
        <taxon>Fimbriimonadaceae</taxon>
        <taxon>Fimbriimonas</taxon>
    </lineage>
</organism>
<proteinExistence type="predicted"/>
<gene>
    <name evidence="1" type="ORF">HYR64_08835</name>
</gene>
<comment type="caution">
    <text evidence="1">The sequence shown here is derived from an EMBL/GenBank/DDBJ whole genome shotgun (WGS) entry which is preliminary data.</text>
</comment>
<evidence type="ECO:0000313" key="1">
    <source>
        <dbReference type="EMBL" id="MBI1757195.1"/>
    </source>
</evidence>
<dbReference type="AlphaFoldDB" id="A0A931LYN7"/>
<dbReference type="EMBL" id="JACOSL010000056">
    <property type="protein sequence ID" value="MBI1757195.1"/>
    <property type="molecule type" value="Genomic_DNA"/>
</dbReference>
<protein>
    <submittedName>
        <fullName evidence="1">Uncharacterized protein</fullName>
    </submittedName>
</protein>
<dbReference type="Proteomes" id="UP000727962">
    <property type="component" value="Unassembled WGS sequence"/>
</dbReference>
<accession>A0A931LYN7</accession>
<reference evidence="1" key="1">
    <citation type="submission" date="2020-07" db="EMBL/GenBank/DDBJ databases">
        <title>Huge and variable diversity of episymbiotic CPR bacteria and DPANN archaea in groundwater ecosystems.</title>
        <authorList>
            <person name="He C.Y."/>
            <person name="Keren R."/>
            <person name="Whittaker M."/>
            <person name="Farag I.F."/>
            <person name="Doudna J."/>
            <person name="Cate J.H.D."/>
            <person name="Banfield J.F."/>
        </authorList>
    </citation>
    <scope>NUCLEOTIDE SEQUENCE</scope>
    <source>
        <strain evidence="1">NC_groundwater_17_Pr7_B-0.1um_64_12</strain>
    </source>
</reference>
<evidence type="ECO:0000313" key="2">
    <source>
        <dbReference type="Proteomes" id="UP000727962"/>
    </source>
</evidence>
<name>A0A931LYN7_FIMGI</name>